<evidence type="ECO:0000256" key="16">
    <source>
        <dbReference type="ARBA" id="ARBA00023180"/>
    </source>
</evidence>
<evidence type="ECO:0000256" key="8">
    <source>
        <dbReference type="ARBA" id="ARBA00022679"/>
    </source>
</evidence>
<dbReference type="InterPro" id="IPR003378">
    <property type="entry name" value="Fringe-like_glycosylTrfase"/>
</dbReference>
<keyword evidence="11" id="KW-0547">Nucleotide-binding</keyword>
<evidence type="ECO:0000256" key="1">
    <source>
        <dbReference type="ARBA" id="ARBA00001936"/>
    </source>
</evidence>
<dbReference type="FunFam" id="3.90.550.50:FF:000017">
    <property type="entry name" value="Glycoprotein-N-acetylgalactosamine 3-beta-galactosyltransferase 1"/>
    <property type="match status" value="1"/>
</dbReference>
<comment type="subunit">
    <text evidence="5">Homodimer; disulfide-linked.</text>
</comment>
<evidence type="ECO:0000256" key="6">
    <source>
        <dbReference type="ARBA" id="ARBA00012557"/>
    </source>
</evidence>
<evidence type="ECO:0000256" key="17">
    <source>
        <dbReference type="ARBA" id="ARBA00023211"/>
    </source>
</evidence>
<dbReference type="Gene3D" id="3.90.550.50">
    <property type="match status" value="1"/>
</dbReference>
<dbReference type="Pfam" id="PF02434">
    <property type="entry name" value="Fringe"/>
    <property type="match status" value="1"/>
</dbReference>
<dbReference type="InterPro" id="IPR004119">
    <property type="entry name" value="EcKL"/>
</dbReference>
<keyword evidence="13" id="KW-1133">Transmembrane helix</keyword>
<dbReference type="PANTHER" id="PTHR23033:SF14">
    <property type="entry name" value="GLYCOPROTEIN-N-ACETYLGALACTOSAMINE 3-BETA-GALACTOSYLTRANSFERASE 1-RELATED"/>
    <property type="match status" value="1"/>
</dbReference>
<feature type="compositionally biased region" description="Basic and acidic residues" evidence="23">
    <location>
        <begin position="15"/>
        <end position="27"/>
    </location>
</feature>
<keyword evidence="9" id="KW-0812">Transmembrane</keyword>
<dbReference type="PANTHER" id="PTHR23033">
    <property type="entry name" value="BETA1,3-GALACTOSYLTRANSFERASE"/>
    <property type="match status" value="1"/>
</dbReference>
<keyword evidence="7" id="KW-0328">Glycosyltransferase</keyword>
<name>A0AAE1L2B6_PETCI</name>
<evidence type="ECO:0000256" key="15">
    <source>
        <dbReference type="ARBA" id="ARBA00023157"/>
    </source>
</evidence>
<keyword evidence="12" id="KW-0735">Signal-anchor</keyword>
<feature type="domain" description="CHK kinase-like" evidence="24">
    <location>
        <begin position="465"/>
        <end position="663"/>
    </location>
</feature>
<evidence type="ECO:0000313" key="25">
    <source>
        <dbReference type="EMBL" id="KAK3893063.1"/>
    </source>
</evidence>
<evidence type="ECO:0000313" key="26">
    <source>
        <dbReference type="Proteomes" id="UP001286313"/>
    </source>
</evidence>
<keyword evidence="26" id="KW-1185">Reference proteome</keyword>
<comment type="function">
    <text evidence="22">Glycosyltransferase that generates the core 1 O-glycan Gal-beta1-3GalNAc-alpha1-Ser/Thr (T antigen), which is a precursor for many extended O-glycans in glycoproteins.</text>
</comment>
<keyword evidence="17" id="KW-0464">Manganese</keyword>
<dbReference type="EC" id="2.4.1.122" evidence="6"/>
<evidence type="ECO:0000256" key="14">
    <source>
        <dbReference type="ARBA" id="ARBA00023136"/>
    </source>
</evidence>
<dbReference type="SMART" id="SM00587">
    <property type="entry name" value="CHK"/>
    <property type="match status" value="1"/>
</dbReference>
<evidence type="ECO:0000256" key="22">
    <source>
        <dbReference type="ARBA" id="ARBA00059245"/>
    </source>
</evidence>
<dbReference type="AlphaFoldDB" id="A0AAE1L2B6"/>
<evidence type="ECO:0000256" key="4">
    <source>
        <dbReference type="ARBA" id="ARBA00006462"/>
    </source>
</evidence>
<evidence type="ECO:0000256" key="12">
    <source>
        <dbReference type="ARBA" id="ARBA00022968"/>
    </source>
</evidence>
<dbReference type="GO" id="GO:0016263">
    <property type="term" value="F:glycoprotein-N-acetylgalactosamine 3-beta-galactosyltransferase activity"/>
    <property type="evidence" value="ECO:0007669"/>
    <property type="project" value="UniProtKB-EC"/>
</dbReference>
<evidence type="ECO:0000256" key="13">
    <source>
        <dbReference type="ARBA" id="ARBA00022989"/>
    </source>
</evidence>
<dbReference type="Gene3D" id="3.90.1200.10">
    <property type="match status" value="1"/>
</dbReference>
<comment type="caution">
    <text evidence="25">The sequence shown here is derived from an EMBL/GenBank/DDBJ whole genome shotgun (WGS) entry which is preliminary data.</text>
</comment>
<sequence>MSDSDVPEDPLVNHGAHEPHHRGEAEEATRLANEVKVLCWVMTRPETHEKKAVHVKATWGKRCNKLIFMSSQNDTKLGAIDLGVGDGRDMLWAKTKAAFKYVYDHHINDYHWFFKADDDTFAIMENMRYMLSAYDASYPIYFGSRFKKFTKQGYMSGGGGYVLSREAVKKFVEEALTDKTKCKTSPHGAEDAEMGKCLDNIGVMAGDSRDSLTRGRFFPFTPATHLFGGVPKWYLDYVYYKPDTGLDCCSDTAVTFHYVDTHKLYELEYLLYHLRPYGIVHQDPFPAPLPPDTNSIPSRVSYSDNYKPYNLKTLGSVITNTKTSQLSSANMSEKEEVRLVPHDLIKKDYVEVALKTDKGDDAELLTYEIVDFTKKGDNYACFVTSVKARYRQEGRDNIVTYIVKCNPCINSDLIKHFSEFLFNKEAKFYKELLPVLNKQLLNTGQDKLRLATYLYSTLTESEEIIILKDLRPEGFKMFDRMKGLDTAHCSLVLKELGRLHAASVMLQNELSEPIHEKYEFLQQDFNTFKSDVQNSQMQSMFEGYFSNGADMADKIGGYDLVASWLRKNKPRVTELFTESLDKRPPFQTVCHGDCWNNNLLFKYNDEGEPIDVRLLDLQICRFASPATDLNYLLYTSLNGNDRKQHLDSYLRSYYEAFSRVLMDGEVTVPYTQEELHKEYHRKNIFGLIMGLMVVPIVVSEAANAMDMKDLEKADPEEAMEQFRINFLNQLDTNPILRPRLLGMFDDMIEYGVIS</sequence>
<evidence type="ECO:0000256" key="3">
    <source>
        <dbReference type="ARBA" id="ARBA00004922"/>
    </source>
</evidence>
<comment type="similarity">
    <text evidence="4">Belongs to the glycosyltransferase 31 family. Beta3-Gal-T subfamily.</text>
</comment>
<evidence type="ECO:0000259" key="24">
    <source>
        <dbReference type="SMART" id="SM00587"/>
    </source>
</evidence>
<keyword evidence="16" id="KW-0325">Glycoprotein</keyword>
<evidence type="ECO:0000256" key="21">
    <source>
        <dbReference type="ARBA" id="ARBA00043065"/>
    </source>
</evidence>
<dbReference type="SUPFAM" id="SSF56112">
    <property type="entry name" value="Protein kinase-like (PK-like)"/>
    <property type="match status" value="1"/>
</dbReference>
<feature type="region of interest" description="Disordered" evidence="23">
    <location>
        <begin position="1"/>
        <end position="27"/>
    </location>
</feature>
<keyword evidence="14" id="KW-0472">Membrane</keyword>
<dbReference type="InterPro" id="IPR011009">
    <property type="entry name" value="Kinase-like_dom_sf"/>
</dbReference>
<proteinExistence type="inferred from homology"/>
<protein>
    <recommendedName>
        <fullName evidence="18">Glycoprotein-N-acetylgalactosamine 3-beta-galactosyltransferase 1</fullName>
        <ecNumber evidence="6">2.4.1.122</ecNumber>
    </recommendedName>
    <alternativeName>
        <fullName evidence="20">Core 1 O-glycan T-synthase</fullName>
    </alternativeName>
    <alternativeName>
        <fullName evidence="21">Core 1 UDP-galactose:N-acetylgalactosamine-alpha-R beta 1,3-galactosyltransferase 1</fullName>
    </alternativeName>
    <alternativeName>
        <fullName evidence="19">Core 1 beta1,3-galactosyltransferase 1</fullName>
    </alternativeName>
</protein>
<keyword evidence="10" id="KW-0479">Metal-binding</keyword>
<evidence type="ECO:0000256" key="2">
    <source>
        <dbReference type="ARBA" id="ARBA00004606"/>
    </source>
</evidence>
<evidence type="ECO:0000256" key="7">
    <source>
        <dbReference type="ARBA" id="ARBA00022676"/>
    </source>
</evidence>
<comment type="subcellular location">
    <subcellularLocation>
        <location evidence="2">Membrane</location>
        <topology evidence="2">Single-pass type II membrane protein</topology>
    </subcellularLocation>
</comment>
<dbReference type="GO" id="GO:0000166">
    <property type="term" value="F:nucleotide binding"/>
    <property type="evidence" value="ECO:0007669"/>
    <property type="project" value="UniProtKB-KW"/>
</dbReference>
<evidence type="ECO:0000256" key="5">
    <source>
        <dbReference type="ARBA" id="ARBA00011748"/>
    </source>
</evidence>
<keyword evidence="15" id="KW-1015">Disulfide bond</keyword>
<dbReference type="GO" id="GO:0016020">
    <property type="term" value="C:membrane"/>
    <property type="evidence" value="ECO:0007669"/>
    <property type="project" value="UniProtKB-SubCell"/>
</dbReference>
<reference evidence="25" key="1">
    <citation type="submission" date="2023-10" db="EMBL/GenBank/DDBJ databases">
        <title>Genome assemblies of two species of porcelain crab, Petrolisthes cinctipes and Petrolisthes manimaculis (Anomura: Porcellanidae).</title>
        <authorList>
            <person name="Angst P."/>
        </authorList>
    </citation>
    <scope>NUCLEOTIDE SEQUENCE</scope>
    <source>
        <strain evidence="25">PB745_01</strain>
        <tissue evidence="25">Gill</tissue>
    </source>
</reference>
<evidence type="ECO:0000256" key="9">
    <source>
        <dbReference type="ARBA" id="ARBA00022692"/>
    </source>
</evidence>
<dbReference type="GO" id="GO:0030145">
    <property type="term" value="F:manganese ion binding"/>
    <property type="evidence" value="ECO:0007669"/>
    <property type="project" value="UniProtKB-ARBA"/>
</dbReference>
<evidence type="ECO:0000256" key="18">
    <source>
        <dbReference type="ARBA" id="ARBA00040898"/>
    </source>
</evidence>
<dbReference type="InterPro" id="IPR015897">
    <property type="entry name" value="CHK_kinase-like"/>
</dbReference>
<evidence type="ECO:0000256" key="11">
    <source>
        <dbReference type="ARBA" id="ARBA00022741"/>
    </source>
</evidence>
<accession>A0AAE1L2B6</accession>
<evidence type="ECO:0000256" key="19">
    <source>
        <dbReference type="ARBA" id="ARBA00041226"/>
    </source>
</evidence>
<dbReference type="InterPro" id="IPR026050">
    <property type="entry name" value="C1GALT1/C1GALT1_chp1"/>
</dbReference>
<comment type="pathway">
    <text evidence="3">Protein modification; protein glycosylation.</text>
</comment>
<evidence type="ECO:0000256" key="20">
    <source>
        <dbReference type="ARBA" id="ARBA00042009"/>
    </source>
</evidence>
<dbReference type="EMBL" id="JAWQEG010000231">
    <property type="protein sequence ID" value="KAK3893063.1"/>
    <property type="molecule type" value="Genomic_DNA"/>
</dbReference>
<comment type="cofactor">
    <cofactor evidence="1">
        <name>Mn(2+)</name>
        <dbReference type="ChEBI" id="CHEBI:29035"/>
    </cofactor>
</comment>
<evidence type="ECO:0000256" key="10">
    <source>
        <dbReference type="ARBA" id="ARBA00022723"/>
    </source>
</evidence>
<keyword evidence="8" id="KW-0808">Transferase</keyword>
<gene>
    <name evidence="25" type="ORF">Pcinc_003109</name>
</gene>
<dbReference type="Proteomes" id="UP001286313">
    <property type="component" value="Unassembled WGS sequence"/>
</dbReference>
<evidence type="ECO:0000256" key="23">
    <source>
        <dbReference type="SAM" id="MobiDB-lite"/>
    </source>
</evidence>
<dbReference type="Pfam" id="PF02958">
    <property type="entry name" value="EcKL"/>
    <property type="match status" value="1"/>
</dbReference>
<organism evidence="25 26">
    <name type="scientific">Petrolisthes cinctipes</name>
    <name type="common">Flat porcelain crab</name>
    <dbReference type="NCBI Taxonomy" id="88211"/>
    <lineage>
        <taxon>Eukaryota</taxon>
        <taxon>Metazoa</taxon>
        <taxon>Ecdysozoa</taxon>
        <taxon>Arthropoda</taxon>
        <taxon>Crustacea</taxon>
        <taxon>Multicrustacea</taxon>
        <taxon>Malacostraca</taxon>
        <taxon>Eumalacostraca</taxon>
        <taxon>Eucarida</taxon>
        <taxon>Decapoda</taxon>
        <taxon>Pleocyemata</taxon>
        <taxon>Anomura</taxon>
        <taxon>Galatheoidea</taxon>
        <taxon>Porcellanidae</taxon>
        <taxon>Petrolisthes</taxon>
    </lineage>
</organism>